<evidence type="ECO:0000259" key="2">
    <source>
        <dbReference type="SMART" id="SM00701"/>
    </source>
</evidence>
<sequence length="198" mass="22030">MKRIGILIMLLTANLANGCSVQKRKPAAELKTVSRSEWQAAPAKPYKSNRPVRITVHHEGTLIDSSKNVAQFIKNIQTWGMGKDRNWADVPYHFFIGPDGRVYEGRDVFTAGETATEYDPSGHLLISCLGNFEKQEVPQRQLDALVALIAQCNAKYNIPADSLGTHRDHSSKTTCPGKNLYKYFADGSIAKRVKALEK</sequence>
<dbReference type="GO" id="GO:0009253">
    <property type="term" value="P:peptidoglycan catabolic process"/>
    <property type="evidence" value="ECO:0007669"/>
    <property type="project" value="InterPro"/>
</dbReference>
<dbReference type="GO" id="GO:0008270">
    <property type="term" value="F:zinc ion binding"/>
    <property type="evidence" value="ECO:0007669"/>
    <property type="project" value="InterPro"/>
</dbReference>
<dbReference type="SMART" id="SM00701">
    <property type="entry name" value="PGRP"/>
    <property type="match status" value="1"/>
</dbReference>
<evidence type="ECO:0000256" key="1">
    <source>
        <dbReference type="ARBA" id="ARBA00007553"/>
    </source>
</evidence>
<dbReference type="OrthoDB" id="9811296at2"/>
<dbReference type="AlphaFoldDB" id="A0A2T3HP06"/>
<dbReference type="GO" id="GO:0008745">
    <property type="term" value="F:N-acetylmuramoyl-L-alanine amidase activity"/>
    <property type="evidence" value="ECO:0007669"/>
    <property type="project" value="InterPro"/>
</dbReference>
<name>A0A2T3HP06_9SPHI</name>
<dbReference type="InterPro" id="IPR002502">
    <property type="entry name" value="Amidase_domain"/>
</dbReference>
<evidence type="ECO:0000313" key="3">
    <source>
        <dbReference type="EMBL" id="PST84172.1"/>
    </source>
</evidence>
<protein>
    <submittedName>
        <fullName evidence="3">N-acetylmuramoyl-L-alanine amidase</fullName>
    </submittedName>
</protein>
<feature type="domain" description="Peptidoglycan recognition protein family" evidence="2">
    <location>
        <begin position="30"/>
        <end position="170"/>
    </location>
</feature>
<dbReference type="Pfam" id="PF01510">
    <property type="entry name" value="Amidase_2"/>
    <property type="match status" value="1"/>
</dbReference>
<keyword evidence="4" id="KW-1185">Reference proteome</keyword>
<dbReference type="PANTHER" id="PTHR11022">
    <property type="entry name" value="PEPTIDOGLYCAN RECOGNITION PROTEIN"/>
    <property type="match status" value="1"/>
</dbReference>
<organism evidence="3 4">
    <name type="scientific">Pedobacter yulinensis</name>
    <dbReference type="NCBI Taxonomy" id="2126353"/>
    <lineage>
        <taxon>Bacteria</taxon>
        <taxon>Pseudomonadati</taxon>
        <taxon>Bacteroidota</taxon>
        <taxon>Sphingobacteriia</taxon>
        <taxon>Sphingobacteriales</taxon>
        <taxon>Sphingobacteriaceae</taxon>
        <taxon>Pedobacter</taxon>
    </lineage>
</organism>
<dbReference type="Proteomes" id="UP000240912">
    <property type="component" value="Unassembled WGS sequence"/>
</dbReference>
<dbReference type="InterPro" id="IPR015510">
    <property type="entry name" value="PGRP"/>
</dbReference>
<comment type="caution">
    <text evidence="3">The sequence shown here is derived from an EMBL/GenBank/DDBJ whole genome shotgun (WGS) entry which is preliminary data.</text>
</comment>
<dbReference type="InterPro" id="IPR036505">
    <property type="entry name" value="Amidase/PGRP_sf"/>
</dbReference>
<comment type="similarity">
    <text evidence="1">Belongs to the N-acetylmuramoyl-L-alanine amidase 2 family.</text>
</comment>
<proteinExistence type="inferred from homology"/>
<dbReference type="Gene3D" id="3.40.80.10">
    <property type="entry name" value="Peptidoglycan recognition protein-like"/>
    <property type="match status" value="1"/>
</dbReference>
<reference evidence="3 4" key="1">
    <citation type="submission" date="2018-03" db="EMBL/GenBank/DDBJ databases">
        <authorList>
            <person name="Keele B.F."/>
        </authorList>
    </citation>
    <scope>NUCLEOTIDE SEQUENCE [LARGE SCALE GENOMIC DNA]</scope>
    <source>
        <strain evidence="3 4">YL28-9</strain>
    </source>
</reference>
<dbReference type="PANTHER" id="PTHR11022:SF41">
    <property type="entry name" value="PEPTIDOGLYCAN-RECOGNITION PROTEIN LC-RELATED"/>
    <property type="match status" value="1"/>
</dbReference>
<dbReference type="SUPFAM" id="SSF55846">
    <property type="entry name" value="N-acetylmuramoyl-L-alanine amidase-like"/>
    <property type="match status" value="1"/>
</dbReference>
<dbReference type="InterPro" id="IPR006619">
    <property type="entry name" value="PGRP_domain_met/bac"/>
</dbReference>
<dbReference type="CDD" id="cd06583">
    <property type="entry name" value="PGRP"/>
    <property type="match status" value="1"/>
</dbReference>
<gene>
    <name evidence="3" type="ORF">C7T94_05445</name>
</gene>
<evidence type="ECO:0000313" key="4">
    <source>
        <dbReference type="Proteomes" id="UP000240912"/>
    </source>
</evidence>
<dbReference type="EMBL" id="PYLS01000004">
    <property type="protein sequence ID" value="PST84172.1"/>
    <property type="molecule type" value="Genomic_DNA"/>
</dbReference>
<dbReference type="RefSeq" id="WP_107214271.1">
    <property type="nucleotide sequence ID" value="NZ_KZ686268.1"/>
</dbReference>
<accession>A0A2T3HP06</accession>